<dbReference type="SUPFAM" id="SSF109854">
    <property type="entry name" value="DinB/YfiT-like putative metalloenzymes"/>
    <property type="match status" value="1"/>
</dbReference>
<accession>A0A6I8LW41</accession>
<reference evidence="2 3" key="1">
    <citation type="submission" date="2019-09" db="EMBL/GenBank/DDBJ databases">
        <authorList>
            <person name="Leyn A S."/>
        </authorList>
    </citation>
    <scope>NUCLEOTIDE SEQUENCE [LARGE SCALE GENOMIC DNA]</scope>
    <source>
        <strain evidence="2">AA231_1</strain>
    </source>
</reference>
<evidence type="ECO:0000313" key="2">
    <source>
        <dbReference type="EMBL" id="VVJ22324.1"/>
    </source>
</evidence>
<dbReference type="EMBL" id="CABVGP010000002">
    <property type="protein sequence ID" value="VVJ22324.1"/>
    <property type="molecule type" value="Genomic_DNA"/>
</dbReference>
<dbReference type="InterPro" id="IPR034660">
    <property type="entry name" value="DinB/YfiT-like"/>
</dbReference>
<evidence type="ECO:0000259" key="1">
    <source>
        <dbReference type="Pfam" id="PF11716"/>
    </source>
</evidence>
<keyword evidence="3" id="KW-1185">Reference proteome</keyword>
<name>A0A6I8LW41_9PSEU</name>
<proteinExistence type="predicted"/>
<dbReference type="RefSeq" id="WP_155547094.1">
    <property type="nucleotide sequence ID" value="NZ_CABVGP010000002.1"/>
</dbReference>
<feature type="domain" description="Mycothiol-dependent maleylpyruvate isomerase metal-binding" evidence="1">
    <location>
        <begin position="12"/>
        <end position="145"/>
    </location>
</feature>
<protein>
    <recommendedName>
        <fullName evidence="1">Mycothiol-dependent maleylpyruvate isomerase metal-binding domain-containing protein</fullName>
    </recommendedName>
</protein>
<gene>
    <name evidence="2" type="ORF">AA23TX_07335</name>
</gene>
<evidence type="ECO:0000313" key="3">
    <source>
        <dbReference type="Proteomes" id="UP000399805"/>
    </source>
</evidence>
<dbReference type="AlphaFoldDB" id="A0A6I8LW41"/>
<dbReference type="InterPro" id="IPR024344">
    <property type="entry name" value="MDMPI_metal-binding"/>
</dbReference>
<dbReference type="Pfam" id="PF11716">
    <property type="entry name" value="MDMPI_N"/>
    <property type="match status" value="1"/>
</dbReference>
<organism evidence="2 3">
    <name type="scientific">Amycolatopsis camponoti</name>
    <dbReference type="NCBI Taxonomy" id="2606593"/>
    <lineage>
        <taxon>Bacteria</taxon>
        <taxon>Bacillati</taxon>
        <taxon>Actinomycetota</taxon>
        <taxon>Actinomycetes</taxon>
        <taxon>Pseudonocardiales</taxon>
        <taxon>Pseudonocardiaceae</taxon>
        <taxon>Amycolatopsis</taxon>
    </lineage>
</organism>
<sequence length="207" mass="22250">MSITAADVEDTVRTTTATLAAARDGDWDARAGTMDWTCWETVEHIADNFFFYAAQLGPRVADTGRSVPFAWAQHREGGPGLVLFADRAAGPAGLLRCVDACGALLVAMARTTPPDVRAHHDDGVLDTAGFAAMAVGETLVHMHDVTEGLGLPWTPDADLCRRLLARFFPGAPADTDPWSTLLWATGRGELPGHARRTDWRWGVQPSG</sequence>
<dbReference type="GO" id="GO:0046872">
    <property type="term" value="F:metal ion binding"/>
    <property type="evidence" value="ECO:0007669"/>
    <property type="project" value="InterPro"/>
</dbReference>
<dbReference type="Proteomes" id="UP000399805">
    <property type="component" value="Unassembled WGS sequence"/>
</dbReference>